<dbReference type="PANTHER" id="PTHR35201:SF4">
    <property type="entry name" value="BETA-PINACENE SYNTHASE-RELATED"/>
    <property type="match status" value="1"/>
</dbReference>
<dbReference type="Pfam" id="PF19086">
    <property type="entry name" value="Terpene_syn_C_2"/>
    <property type="match status" value="1"/>
</dbReference>
<comment type="catalytic activity">
    <reaction evidence="5">
        <text>(E)-2-methylgeranyl diphosphate + H2O = 2-methylisoborneol + diphosphate</text>
        <dbReference type="Rhea" id="RHEA:32571"/>
        <dbReference type="ChEBI" id="CHEBI:15377"/>
        <dbReference type="ChEBI" id="CHEBI:33019"/>
        <dbReference type="ChEBI" id="CHEBI:61984"/>
        <dbReference type="ChEBI" id="CHEBI:61987"/>
        <dbReference type="EC" id="4.2.3.118"/>
    </reaction>
</comment>
<proteinExistence type="inferred from homology"/>
<comment type="caution">
    <text evidence="9">The sequence shown here is derived from an EMBL/GenBank/DDBJ whole genome shotgun (WGS) entry which is preliminary data.</text>
</comment>
<dbReference type="InterPro" id="IPR034686">
    <property type="entry name" value="Terpene_cyclase-like_2"/>
</dbReference>
<dbReference type="AlphaFoldDB" id="A0A7W7VZ41"/>
<evidence type="ECO:0000256" key="2">
    <source>
        <dbReference type="ARBA" id="ARBA00022723"/>
    </source>
</evidence>
<evidence type="ECO:0000256" key="4">
    <source>
        <dbReference type="ARBA" id="ARBA00023239"/>
    </source>
</evidence>
<accession>A0A7W7VZ41</accession>
<dbReference type="RefSeq" id="WP_221521688.1">
    <property type="nucleotide sequence ID" value="NZ_JACHJV010000001.1"/>
</dbReference>
<evidence type="ECO:0000256" key="3">
    <source>
        <dbReference type="ARBA" id="ARBA00022842"/>
    </source>
</evidence>
<dbReference type="GO" id="GO:0010333">
    <property type="term" value="F:terpene synthase activity"/>
    <property type="evidence" value="ECO:0007669"/>
    <property type="project" value="InterPro"/>
</dbReference>
<organism evidence="9 10">
    <name type="scientific">Kitasatospora kifunensis</name>
    <name type="common">Streptomyces kifunensis</name>
    <dbReference type="NCBI Taxonomy" id="58351"/>
    <lineage>
        <taxon>Bacteria</taxon>
        <taxon>Bacillati</taxon>
        <taxon>Actinomycetota</taxon>
        <taxon>Actinomycetes</taxon>
        <taxon>Kitasatosporales</taxon>
        <taxon>Streptomycetaceae</taxon>
        <taxon>Kitasatospora</taxon>
    </lineage>
</organism>
<keyword evidence="4 7" id="KW-0456">Lyase</keyword>
<evidence type="ECO:0000256" key="8">
    <source>
        <dbReference type="SAM" id="MobiDB-lite"/>
    </source>
</evidence>
<evidence type="ECO:0000313" key="10">
    <source>
        <dbReference type="Proteomes" id="UP000540506"/>
    </source>
</evidence>
<gene>
    <name evidence="9" type="ORF">FHR34_006308</name>
</gene>
<feature type="compositionally biased region" description="Low complexity" evidence="8">
    <location>
        <begin position="60"/>
        <end position="86"/>
    </location>
</feature>
<evidence type="ECO:0000256" key="1">
    <source>
        <dbReference type="ARBA" id="ARBA00001946"/>
    </source>
</evidence>
<dbReference type="Gene3D" id="1.10.600.10">
    <property type="entry name" value="Farnesyl Diphosphate Synthase"/>
    <property type="match status" value="1"/>
</dbReference>
<evidence type="ECO:0000256" key="7">
    <source>
        <dbReference type="RuleBase" id="RU366034"/>
    </source>
</evidence>
<sequence length="416" mass="44812">MAAFETAAGATRLIPSGPSGLGTSAARIADLLRPRVPGASAPGVRTPGVRTPAVPTPGARTPGVPTPGVRTPGVPTPGVRTPGVRTSDVRGTEVARSRTVPGLYCPPHLRDDPALAEEVNERLVDWTQQVGIYAGRTEKFRQANFGRLLMLTHPDTDDPDRLVAAGRCLAAEFAVDDYFCEEATTSDHPERLGPQLMLAQSAIDPPQLPGRYQERYERSVREQPVLNALWHSLRELAGFASGSQVNRLRQEIAGLFLGMDAEAGWRIGGSAPSVSEYLANRQMNSFLPCMTLVDAVGGYELPANVYGRPDVRRATLQAALASVLLNDIYSMHKEGGAQGLEYNLPTVLAAEDGCSLAEATRRSIELHNELVRSFEAASAALTLTGDLVLTRYLGALWAWLGGNKEWHASSPRYNEQ</sequence>
<dbReference type="GO" id="GO:0042214">
    <property type="term" value="P:terpene metabolic process"/>
    <property type="evidence" value="ECO:0007669"/>
    <property type="project" value="InterPro"/>
</dbReference>
<dbReference type="Proteomes" id="UP000540506">
    <property type="component" value="Unassembled WGS sequence"/>
</dbReference>
<reference evidence="9 10" key="1">
    <citation type="submission" date="2020-08" db="EMBL/GenBank/DDBJ databases">
        <title>Sequencing the genomes of 1000 actinobacteria strains.</title>
        <authorList>
            <person name="Klenk H.-P."/>
        </authorList>
    </citation>
    <scope>NUCLEOTIDE SEQUENCE [LARGE SCALE GENOMIC DNA]</scope>
    <source>
        <strain evidence="9 10">DSM 41654</strain>
    </source>
</reference>
<dbReference type="SFLD" id="SFLDS00005">
    <property type="entry name" value="Isoprenoid_Synthase_Type_I"/>
    <property type="match status" value="1"/>
</dbReference>
<evidence type="ECO:0000313" key="9">
    <source>
        <dbReference type="EMBL" id="MBB4927315.1"/>
    </source>
</evidence>
<feature type="region of interest" description="Disordered" evidence="8">
    <location>
        <begin position="37"/>
        <end position="95"/>
    </location>
</feature>
<dbReference type="PANTHER" id="PTHR35201">
    <property type="entry name" value="TERPENE SYNTHASE"/>
    <property type="match status" value="1"/>
</dbReference>
<dbReference type="NCBIfam" id="NF041167">
    <property type="entry name" value="f2_encap_cargo2"/>
    <property type="match status" value="1"/>
</dbReference>
<keyword evidence="2 7" id="KW-0479">Metal-binding</keyword>
<dbReference type="EMBL" id="JACHJV010000001">
    <property type="protein sequence ID" value="MBB4927315.1"/>
    <property type="molecule type" value="Genomic_DNA"/>
</dbReference>
<evidence type="ECO:0000256" key="6">
    <source>
        <dbReference type="ARBA" id="ARBA00035653"/>
    </source>
</evidence>
<dbReference type="SFLD" id="SFLDG01020">
    <property type="entry name" value="Terpene_Cyclase_Like_2"/>
    <property type="match status" value="1"/>
</dbReference>
<dbReference type="SUPFAM" id="SSF48576">
    <property type="entry name" value="Terpenoid synthases"/>
    <property type="match status" value="1"/>
</dbReference>
<dbReference type="InterPro" id="IPR008949">
    <property type="entry name" value="Isoprenoid_synthase_dom_sf"/>
</dbReference>
<name>A0A7W7VZ41_KITKI</name>
<dbReference type="EC" id="4.2.3.-" evidence="7"/>
<feature type="region of interest" description="Disordered" evidence="8">
    <location>
        <begin position="1"/>
        <end position="20"/>
    </location>
</feature>
<comment type="cofactor">
    <cofactor evidence="1 7">
        <name>Mg(2+)</name>
        <dbReference type="ChEBI" id="CHEBI:18420"/>
    </cofactor>
</comment>
<dbReference type="InterPro" id="IPR047945">
    <property type="entry name" value="MIB_synthase"/>
</dbReference>
<evidence type="ECO:0000256" key="5">
    <source>
        <dbReference type="ARBA" id="ARBA00035573"/>
    </source>
</evidence>
<comment type="similarity">
    <text evidence="6">Belongs to the terpene synthase family. 2-methylisoborneol synthase subfamily.</text>
</comment>
<protein>
    <recommendedName>
        <fullName evidence="7">Terpene synthase</fullName>
        <ecNumber evidence="7">4.2.3.-</ecNumber>
    </recommendedName>
</protein>
<keyword evidence="3 7" id="KW-0460">Magnesium</keyword>
<dbReference type="GO" id="GO:0046872">
    <property type="term" value="F:metal ion binding"/>
    <property type="evidence" value="ECO:0007669"/>
    <property type="project" value="UniProtKB-KW"/>
</dbReference>
<keyword evidence="10" id="KW-1185">Reference proteome</keyword>